<evidence type="ECO:0000313" key="2">
    <source>
        <dbReference type="Proteomes" id="UP000324800"/>
    </source>
</evidence>
<dbReference type="Proteomes" id="UP000324800">
    <property type="component" value="Unassembled WGS sequence"/>
</dbReference>
<proteinExistence type="predicted"/>
<protein>
    <submittedName>
        <fullName evidence="1">Uncharacterized protein</fullName>
    </submittedName>
</protein>
<organism evidence="1 2">
    <name type="scientific">Streblomastix strix</name>
    <dbReference type="NCBI Taxonomy" id="222440"/>
    <lineage>
        <taxon>Eukaryota</taxon>
        <taxon>Metamonada</taxon>
        <taxon>Preaxostyla</taxon>
        <taxon>Oxymonadida</taxon>
        <taxon>Streblomastigidae</taxon>
        <taxon>Streblomastix</taxon>
    </lineage>
</organism>
<gene>
    <name evidence="1" type="ORF">EZS28_015974</name>
</gene>
<dbReference type="EMBL" id="SNRW01003957">
    <property type="protein sequence ID" value="KAA6388501.1"/>
    <property type="molecule type" value="Genomic_DNA"/>
</dbReference>
<comment type="caution">
    <text evidence="1">The sequence shown here is derived from an EMBL/GenBank/DDBJ whole genome shotgun (WGS) entry which is preliminary data.</text>
</comment>
<dbReference type="AlphaFoldDB" id="A0A5J4W0N5"/>
<accession>A0A5J4W0N5</accession>
<evidence type="ECO:0000313" key="1">
    <source>
        <dbReference type="EMBL" id="KAA6388501.1"/>
    </source>
</evidence>
<name>A0A5J4W0N5_9EUKA</name>
<sequence length="147" mass="17860">MAQVTDFNRESPVESNKLRHLSNTFLPGVKIGNWFEDYTLQNRNTNFTNKNPRFITMNDVQNQYITQRNFKPTDTDFQREIIPEQIPVSEMKENFVAPWDQKKREFRAERNFNRNPSVKEHYINRWTLGPIPQTEMQEKIMDYWRKE</sequence>
<reference evidence="1 2" key="1">
    <citation type="submission" date="2019-03" db="EMBL/GenBank/DDBJ databases">
        <title>Single cell metagenomics reveals metabolic interactions within the superorganism composed of flagellate Streblomastix strix and complex community of Bacteroidetes bacteria on its surface.</title>
        <authorList>
            <person name="Treitli S.C."/>
            <person name="Kolisko M."/>
            <person name="Husnik F."/>
            <person name="Keeling P."/>
            <person name="Hampl V."/>
        </authorList>
    </citation>
    <scope>NUCLEOTIDE SEQUENCE [LARGE SCALE GENOMIC DNA]</scope>
    <source>
        <strain evidence="1">ST1C</strain>
    </source>
</reference>